<dbReference type="NCBIfam" id="TIGR01891">
    <property type="entry name" value="amidohydrolases"/>
    <property type="match status" value="1"/>
</dbReference>
<evidence type="ECO:0000313" key="4">
    <source>
        <dbReference type="Proteomes" id="UP000527352"/>
    </source>
</evidence>
<sequence>MLKRVYSLRLTRFFILIFLFNFNVVAQISEENTKLPDSLLEQLNSVVKKDTGRLVDMFKDLHMHPELAFTEIRTAKIVANDLKRLGYTVTEGIAKTGVVGVLQNGAGPTIWFRADMDGISVKEDTGLSYSPKRKQKLSDGSEVDVMHACGHDAHVVWLLGMASAMVELRESWSGTLIVYTQPAEEVGLGAQAMVNDGLWERGFPKPDYAFGSHTAPIPVGHVSSSAGLRMAGTDQLDITFVGKGGHGSTPQMTIDPIVMAAQAILSYQTIISRNLDPLDSGVITVGAIDAGRDNNVIPTEAILKLNLRWFTPEVRNKIILRIDEINNGIAFASGVSPEQMPIRKMKGNAGPLVNNDELVTKINPALKQLLGAENVYDQFPPVMGSEDFQEAFNTLNVPYVFMLVGVAPMEQFTAARAKGLPFPYANHNPNFFVDLNSIPVGARVNTVAALSVLRKR</sequence>
<dbReference type="InterPro" id="IPR036264">
    <property type="entry name" value="Bact_exopeptidase_dim_dom"/>
</dbReference>
<evidence type="ECO:0000313" key="3">
    <source>
        <dbReference type="EMBL" id="NLQ24236.1"/>
    </source>
</evidence>
<dbReference type="InterPro" id="IPR011650">
    <property type="entry name" value="Peptidase_M20_dimer"/>
</dbReference>
<keyword evidence="4" id="KW-1185">Reference proteome</keyword>
<accession>A0ABX1KPT6</accession>
<evidence type="ECO:0000259" key="2">
    <source>
        <dbReference type="Pfam" id="PF07687"/>
    </source>
</evidence>
<keyword evidence="1" id="KW-0378">Hydrolase</keyword>
<evidence type="ECO:0000256" key="1">
    <source>
        <dbReference type="ARBA" id="ARBA00022801"/>
    </source>
</evidence>
<dbReference type="PIRSF" id="PIRSF005962">
    <property type="entry name" value="Pept_M20D_amidohydro"/>
    <property type="match status" value="1"/>
</dbReference>
<reference evidence="3 4" key="1">
    <citation type="submission" date="2020-04" db="EMBL/GenBank/DDBJ databases">
        <title>The first description of lens atrophy caused by putative novel Shewanella sp. that is a new emerging pathogen for cultured rainbow trout?</title>
        <authorList>
            <person name="Saticioglu I.B."/>
            <person name="Duman M."/>
            <person name="Altun S."/>
        </authorList>
    </citation>
    <scope>NUCLEOTIDE SEQUENCE [LARGE SCALE GENOMIC DNA]</scope>
    <source>
        <strain evidence="3 4">S-1</strain>
    </source>
</reference>
<dbReference type="SUPFAM" id="SSF55031">
    <property type="entry name" value="Bacterial exopeptidase dimerisation domain"/>
    <property type="match status" value="1"/>
</dbReference>
<name>A0ABX1KPT6_9GAMM</name>
<dbReference type="InterPro" id="IPR002933">
    <property type="entry name" value="Peptidase_M20"/>
</dbReference>
<dbReference type="Gene3D" id="3.30.70.360">
    <property type="match status" value="1"/>
</dbReference>
<feature type="domain" description="Peptidase M20 dimerisation" evidence="2">
    <location>
        <begin position="235"/>
        <end position="319"/>
    </location>
</feature>
<dbReference type="Pfam" id="PF07687">
    <property type="entry name" value="M20_dimer"/>
    <property type="match status" value="1"/>
</dbReference>
<protein>
    <submittedName>
        <fullName evidence="3">Amidohydrolase</fullName>
    </submittedName>
</protein>
<comment type="caution">
    <text evidence="3">The sequence shown here is derived from an EMBL/GenBank/DDBJ whole genome shotgun (WGS) entry which is preliminary data.</text>
</comment>
<organism evidence="3 4">
    <name type="scientific">Shewanella oncorhynchi</name>
    <dbReference type="NCBI Taxonomy" id="2726434"/>
    <lineage>
        <taxon>Bacteria</taxon>
        <taxon>Pseudomonadati</taxon>
        <taxon>Pseudomonadota</taxon>
        <taxon>Gammaproteobacteria</taxon>
        <taxon>Alteromonadales</taxon>
        <taxon>Shewanellaceae</taxon>
        <taxon>Shewanella</taxon>
    </lineage>
</organism>
<dbReference type="RefSeq" id="WP_168826230.1">
    <property type="nucleotide sequence ID" value="NZ_JABAEB010000009.1"/>
</dbReference>
<dbReference type="Proteomes" id="UP000527352">
    <property type="component" value="Unassembled WGS sequence"/>
</dbReference>
<dbReference type="SUPFAM" id="SSF53187">
    <property type="entry name" value="Zn-dependent exopeptidases"/>
    <property type="match status" value="1"/>
</dbReference>
<dbReference type="InterPro" id="IPR017439">
    <property type="entry name" value="Amidohydrolase"/>
</dbReference>
<dbReference type="PANTHER" id="PTHR11014">
    <property type="entry name" value="PEPTIDASE M20 FAMILY MEMBER"/>
    <property type="match status" value="1"/>
</dbReference>
<dbReference type="Pfam" id="PF01546">
    <property type="entry name" value="Peptidase_M20"/>
    <property type="match status" value="1"/>
</dbReference>
<proteinExistence type="predicted"/>
<dbReference type="EMBL" id="JABAEB010000009">
    <property type="protein sequence ID" value="NLQ24236.1"/>
    <property type="molecule type" value="Genomic_DNA"/>
</dbReference>
<dbReference type="Gene3D" id="3.40.630.10">
    <property type="entry name" value="Zn peptidases"/>
    <property type="match status" value="1"/>
</dbReference>
<dbReference type="PANTHER" id="PTHR11014:SF63">
    <property type="entry name" value="METALLOPEPTIDASE, PUTATIVE (AFU_ORTHOLOGUE AFUA_6G09600)-RELATED"/>
    <property type="match status" value="1"/>
</dbReference>
<gene>
    <name evidence="3" type="ORF">HGO26_15290</name>
</gene>